<evidence type="ECO:0000313" key="1">
    <source>
        <dbReference type="EMBL" id="TRZ20224.1"/>
    </source>
</evidence>
<evidence type="ECO:0000313" key="2">
    <source>
        <dbReference type="Proteomes" id="UP000796761"/>
    </source>
</evidence>
<dbReference type="Proteomes" id="UP000796761">
    <property type="component" value="Unassembled WGS sequence"/>
</dbReference>
<organism evidence="1 2">
    <name type="scientific">Zosterops borbonicus</name>
    <dbReference type="NCBI Taxonomy" id="364589"/>
    <lineage>
        <taxon>Eukaryota</taxon>
        <taxon>Metazoa</taxon>
        <taxon>Chordata</taxon>
        <taxon>Craniata</taxon>
        <taxon>Vertebrata</taxon>
        <taxon>Euteleostomi</taxon>
        <taxon>Archelosauria</taxon>
        <taxon>Archosauria</taxon>
        <taxon>Dinosauria</taxon>
        <taxon>Saurischia</taxon>
        <taxon>Theropoda</taxon>
        <taxon>Coelurosauria</taxon>
        <taxon>Aves</taxon>
        <taxon>Neognathae</taxon>
        <taxon>Neoaves</taxon>
        <taxon>Telluraves</taxon>
        <taxon>Australaves</taxon>
        <taxon>Passeriformes</taxon>
        <taxon>Sylvioidea</taxon>
        <taxon>Zosteropidae</taxon>
        <taxon>Zosterops</taxon>
    </lineage>
</organism>
<gene>
    <name evidence="1" type="ORF">HGM15179_006900</name>
</gene>
<comment type="caution">
    <text evidence="1">The sequence shown here is derived from an EMBL/GenBank/DDBJ whole genome shotgun (WGS) entry which is preliminary data.</text>
</comment>
<dbReference type="EMBL" id="SWJQ01000157">
    <property type="protein sequence ID" value="TRZ20224.1"/>
    <property type="molecule type" value="Genomic_DNA"/>
</dbReference>
<protein>
    <submittedName>
        <fullName evidence="1">Uncharacterized protein</fullName>
    </submittedName>
</protein>
<keyword evidence="2" id="KW-1185">Reference proteome</keyword>
<reference evidence="1" key="1">
    <citation type="submission" date="2019-04" db="EMBL/GenBank/DDBJ databases">
        <title>Genome assembly of Zosterops borbonicus 15179.</title>
        <authorList>
            <person name="Leroy T."/>
            <person name="Anselmetti Y."/>
            <person name="Tilak M.-K."/>
            <person name="Nabholz B."/>
        </authorList>
    </citation>
    <scope>NUCLEOTIDE SEQUENCE</scope>
    <source>
        <strain evidence="1">HGM_15179</strain>
        <tissue evidence="1">Muscle</tissue>
    </source>
</reference>
<name>A0A8K1LN92_9PASS</name>
<proteinExistence type="predicted"/>
<accession>A0A8K1LN92</accession>
<dbReference type="AlphaFoldDB" id="A0A8K1LN92"/>
<sequence>MILTIGMEHAMESINGTARMNSIIVLDFADSASYCSQKDIGVKQLIKEKGGGERGTIAKHNLCSGKTERNAEIHLVQGEEINAFHSSFCLESEYLLALASLVITITGNILKI</sequence>